<evidence type="ECO:0000256" key="10">
    <source>
        <dbReference type="SAM" id="Phobius"/>
    </source>
</evidence>
<evidence type="ECO:0000256" key="4">
    <source>
        <dbReference type="ARBA" id="ARBA00022824"/>
    </source>
</evidence>
<dbReference type="GO" id="GO:0008289">
    <property type="term" value="F:lipid binding"/>
    <property type="evidence" value="ECO:0007669"/>
    <property type="project" value="UniProtKB-KW"/>
</dbReference>
<keyword evidence="3 10" id="KW-0812">Transmembrane</keyword>
<comment type="caution">
    <text evidence="13">The sequence shown here is derived from an EMBL/GenBank/DDBJ whole genome shotgun (WGS) entry which is preliminary data.</text>
</comment>
<evidence type="ECO:0000259" key="11">
    <source>
        <dbReference type="PROSITE" id="PS50003"/>
    </source>
</evidence>
<dbReference type="EMBL" id="JBJQND010000005">
    <property type="protein sequence ID" value="KAL3877912.1"/>
    <property type="molecule type" value="Genomic_DNA"/>
</dbReference>
<evidence type="ECO:0000256" key="7">
    <source>
        <dbReference type="ARBA" id="ARBA00023121"/>
    </source>
</evidence>
<evidence type="ECO:0000256" key="3">
    <source>
        <dbReference type="ARBA" id="ARBA00022692"/>
    </source>
</evidence>
<keyword evidence="4" id="KW-0256">Endoplasmic reticulum</keyword>
<protein>
    <recommendedName>
        <fullName evidence="15">Testis-expressed sequence 2 protein</fullName>
    </recommendedName>
</protein>
<dbReference type="PROSITE" id="PS50003">
    <property type="entry name" value="PH_DOMAIN"/>
    <property type="match status" value="1"/>
</dbReference>
<accession>A0ABD3WYS9</accession>
<dbReference type="GO" id="GO:0006869">
    <property type="term" value="P:lipid transport"/>
    <property type="evidence" value="ECO:0007669"/>
    <property type="project" value="UniProtKB-KW"/>
</dbReference>
<dbReference type="InterPro" id="IPR001849">
    <property type="entry name" value="PH_domain"/>
</dbReference>
<feature type="compositionally biased region" description="Polar residues" evidence="9">
    <location>
        <begin position="578"/>
        <end position="587"/>
    </location>
</feature>
<dbReference type="PANTHER" id="PTHR13466">
    <property type="entry name" value="TEX2 PROTEIN-RELATED"/>
    <property type="match status" value="1"/>
</dbReference>
<feature type="compositionally biased region" description="Basic and acidic residues" evidence="9">
    <location>
        <begin position="101"/>
        <end position="125"/>
    </location>
</feature>
<feature type="compositionally biased region" description="Polar residues" evidence="9">
    <location>
        <begin position="52"/>
        <end position="80"/>
    </location>
</feature>
<keyword evidence="6" id="KW-0445">Lipid transport</keyword>
<keyword evidence="7" id="KW-0446">Lipid-binding</keyword>
<feature type="transmembrane region" description="Helical" evidence="10">
    <location>
        <begin position="290"/>
        <end position="310"/>
    </location>
</feature>
<feature type="region of interest" description="Disordered" evidence="9">
    <location>
        <begin position="720"/>
        <end position="766"/>
    </location>
</feature>
<dbReference type="CDD" id="cd21675">
    <property type="entry name" value="SMP_TEX2"/>
    <property type="match status" value="1"/>
</dbReference>
<gene>
    <name evidence="13" type="ORF">ACJMK2_035554</name>
</gene>
<evidence type="ECO:0000313" key="13">
    <source>
        <dbReference type="EMBL" id="KAL3877912.1"/>
    </source>
</evidence>
<feature type="region of interest" description="Disordered" evidence="9">
    <location>
        <begin position="101"/>
        <end position="144"/>
    </location>
</feature>
<dbReference type="SUPFAM" id="SSF50729">
    <property type="entry name" value="PH domain-like"/>
    <property type="match status" value="1"/>
</dbReference>
<comment type="subcellular location">
    <subcellularLocation>
        <location evidence="1">Endoplasmic reticulum membrane</location>
    </subcellularLocation>
</comment>
<evidence type="ECO:0000256" key="5">
    <source>
        <dbReference type="ARBA" id="ARBA00022989"/>
    </source>
</evidence>
<evidence type="ECO:0000256" key="1">
    <source>
        <dbReference type="ARBA" id="ARBA00004586"/>
    </source>
</evidence>
<dbReference type="Proteomes" id="UP001634394">
    <property type="component" value="Unassembled WGS sequence"/>
</dbReference>
<keyword evidence="2" id="KW-0813">Transport</keyword>
<dbReference type="InterPro" id="IPR031468">
    <property type="entry name" value="SMP_LBD"/>
</dbReference>
<dbReference type="PANTHER" id="PTHR13466:SF0">
    <property type="entry name" value="SMP-LTD DOMAIN-CONTAINING PROTEIN"/>
    <property type="match status" value="1"/>
</dbReference>
<feature type="region of interest" description="Disordered" evidence="9">
    <location>
        <begin position="569"/>
        <end position="595"/>
    </location>
</feature>
<evidence type="ECO:0000256" key="2">
    <source>
        <dbReference type="ARBA" id="ARBA00022448"/>
    </source>
</evidence>
<proteinExistence type="predicted"/>
<feature type="compositionally biased region" description="Acidic residues" evidence="9">
    <location>
        <begin position="736"/>
        <end position="752"/>
    </location>
</feature>
<organism evidence="13 14">
    <name type="scientific">Sinanodonta woodiana</name>
    <name type="common">Chinese pond mussel</name>
    <name type="synonym">Anodonta woodiana</name>
    <dbReference type="NCBI Taxonomy" id="1069815"/>
    <lineage>
        <taxon>Eukaryota</taxon>
        <taxon>Metazoa</taxon>
        <taxon>Spiralia</taxon>
        <taxon>Lophotrochozoa</taxon>
        <taxon>Mollusca</taxon>
        <taxon>Bivalvia</taxon>
        <taxon>Autobranchia</taxon>
        <taxon>Heteroconchia</taxon>
        <taxon>Palaeoheterodonta</taxon>
        <taxon>Unionida</taxon>
        <taxon>Unionoidea</taxon>
        <taxon>Unionidae</taxon>
        <taxon>Unioninae</taxon>
        <taxon>Sinanodonta</taxon>
    </lineage>
</organism>
<evidence type="ECO:0000256" key="9">
    <source>
        <dbReference type="SAM" id="MobiDB-lite"/>
    </source>
</evidence>
<evidence type="ECO:0000313" key="14">
    <source>
        <dbReference type="Proteomes" id="UP001634394"/>
    </source>
</evidence>
<reference evidence="13 14" key="1">
    <citation type="submission" date="2024-11" db="EMBL/GenBank/DDBJ databases">
        <title>Chromosome-level genome assembly of the freshwater bivalve Anodonta woodiana.</title>
        <authorList>
            <person name="Chen X."/>
        </authorList>
    </citation>
    <scope>NUCLEOTIDE SEQUENCE [LARGE SCALE GENOMIC DNA]</scope>
    <source>
        <strain evidence="13">MN2024</strain>
        <tissue evidence="13">Gills</tissue>
    </source>
</reference>
<evidence type="ECO:0000259" key="12">
    <source>
        <dbReference type="PROSITE" id="PS51847"/>
    </source>
</evidence>
<keyword evidence="5 10" id="KW-1133">Transmembrane helix</keyword>
<feature type="domain" description="PH" evidence="11">
    <location>
        <begin position="343"/>
        <end position="494"/>
    </location>
</feature>
<evidence type="ECO:0000256" key="8">
    <source>
        <dbReference type="ARBA" id="ARBA00023136"/>
    </source>
</evidence>
<name>A0ABD3WYS9_SINWO</name>
<feature type="compositionally biased region" description="Low complexity" evidence="9">
    <location>
        <begin position="534"/>
        <end position="545"/>
    </location>
</feature>
<keyword evidence="8 10" id="KW-0472">Membrane</keyword>
<sequence length="907" mass="102010">MSVKKNPNPPPRPPAPRLTEKAFSFRSLEEEVEEQEDLTISTTAVAKKKEPSSVSSVIDKASQVQNAKATDVEQSPLKSRSTWERTFTDFREKIQDTISKKLDEFSSDHSKKESSSPLPELKKDSSSNSICNPEDQKARTLGGSVSVVPDKSAADADTVSCPGDLCSGFKDLQSDDAYSFVEPIEDFTGSSNLLQDSYVKKRQKVSKEEKLKPSSPTLVNKYLKGKNTSVESHPKSPVKKVEELTFSGKAVSTSQDAYGKLKSNQLPVRRLVSGGVVTFLYLVIPLPSFINGMVIGLVLASFGWLVYLWLIQPIPPKETIPEIPFEDLPPLPTPELKEPKSEDGVYKGWMNEVADYNPDTYSINQTYSIHVLLDGTSLRLRRPKVNIARRAMWDETQPAHQFIHQRYFSLRGSKVLLLPPGLVKKRLWSKKYPICVIHARKENMQHATTNGSTDSEHGFEIIDEQKCESSLLYLFARTNREKEDWFRRLDAAARGCPLKNHILEIKRLLSSRPLQNHKRSCSLDSISKYKQDSLESSSSGTPSPSAEDETFLTKQQDLTDFATYMGRLMPRDGRDSHSSSPVHTVNRGSKEFGNREGIQGKETLGMPRGIICDPQLTWLNALLGRCFWDFLRNQTWADKVKEKLQNKLLKIHIPYIIQELQVTAIDLGSEVPVIRRANKPYLDETGFWVDLDVTYSGKFKMTIETKINLMKLKRKSFRDVKETKEQTRSRSAVTNSDEEDSAESSTDEEDEPVQTTEEGSGAQSGGASKKIMKYIGIITQSNLFEKATEIKYIKKAMEGVSNTPLELTVELQKLNGTLAVNIPPPPSDRLWYGFRGNPQLWLVARPKVGEREVTVSHITEWIEKKLTQEFQHVLVMPNMDDIIIPILTSGVSASHVPDVVFPKGSEV</sequence>
<feature type="domain" description="SMP-LTD" evidence="12">
    <location>
        <begin position="612"/>
        <end position="885"/>
    </location>
</feature>
<feature type="region of interest" description="Disordered" evidence="9">
    <location>
        <begin position="28"/>
        <end position="86"/>
    </location>
</feature>
<dbReference type="PROSITE" id="PS51847">
    <property type="entry name" value="SMP"/>
    <property type="match status" value="1"/>
</dbReference>
<evidence type="ECO:0008006" key="15">
    <source>
        <dbReference type="Google" id="ProtNLM"/>
    </source>
</evidence>
<dbReference type="GO" id="GO:0005789">
    <property type="term" value="C:endoplasmic reticulum membrane"/>
    <property type="evidence" value="ECO:0007669"/>
    <property type="project" value="UniProtKB-SubCell"/>
</dbReference>
<feature type="region of interest" description="Disordered" evidence="9">
    <location>
        <begin position="532"/>
        <end position="552"/>
    </location>
</feature>
<evidence type="ECO:0000256" key="6">
    <source>
        <dbReference type="ARBA" id="ARBA00023055"/>
    </source>
</evidence>
<dbReference type="AlphaFoldDB" id="A0ABD3WYS9"/>
<keyword evidence="14" id="KW-1185">Reference proteome</keyword>